<keyword evidence="2 8" id="KW-1277">Toxin-antitoxin system</keyword>
<accession>A0A399E736</accession>
<dbReference type="InterPro" id="IPR002716">
    <property type="entry name" value="PIN_dom"/>
</dbReference>
<dbReference type="GO" id="GO:0000287">
    <property type="term" value="F:magnesium ion binding"/>
    <property type="evidence" value="ECO:0007669"/>
    <property type="project" value="UniProtKB-UniRule"/>
</dbReference>
<keyword evidence="5 8" id="KW-0378">Hydrolase</keyword>
<sequence>MYLLDTNVWIGYLKGVPPLVARIQAEPQIFISSISLGELYYGARKSQRVEANLRRVEIIRNEIPCFGVDALVAGVYGMIRADLERQGALIGPNDLWIAAIAKAHDLVLVTRNQREFARIAGLRLDDWEQA</sequence>
<keyword evidence="3 8" id="KW-0540">Nuclease</keyword>
<dbReference type="Proteomes" id="UP000266089">
    <property type="component" value="Unassembled WGS sequence"/>
</dbReference>
<dbReference type="EMBL" id="QWKX01000018">
    <property type="protein sequence ID" value="RIH78091.1"/>
    <property type="molecule type" value="Genomic_DNA"/>
</dbReference>
<evidence type="ECO:0000256" key="3">
    <source>
        <dbReference type="ARBA" id="ARBA00022722"/>
    </source>
</evidence>
<dbReference type="OrthoDB" id="9796690at2"/>
<dbReference type="RefSeq" id="WP_013015180.1">
    <property type="nucleotide sequence ID" value="NZ_JBHSXZ010000077.1"/>
</dbReference>
<gene>
    <name evidence="10" type="primary">vapC_3</name>
    <name evidence="8" type="synonym">vapC</name>
    <name evidence="10" type="ORF">Mcate_00977</name>
</gene>
<keyword evidence="6 8" id="KW-0460">Magnesium</keyword>
<proteinExistence type="inferred from homology"/>
<dbReference type="EC" id="3.1.-.-" evidence="8"/>
<evidence type="ECO:0000256" key="2">
    <source>
        <dbReference type="ARBA" id="ARBA00022649"/>
    </source>
</evidence>
<evidence type="ECO:0000256" key="8">
    <source>
        <dbReference type="HAMAP-Rule" id="MF_00265"/>
    </source>
</evidence>
<dbReference type="HAMAP" id="MF_00265">
    <property type="entry name" value="VapC_Nob1"/>
    <property type="match status" value="1"/>
</dbReference>
<dbReference type="GO" id="GO:0004540">
    <property type="term" value="F:RNA nuclease activity"/>
    <property type="evidence" value="ECO:0007669"/>
    <property type="project" value="InterPro"/>
</dbReference>
<evidence type="ECO:0000256" key="5">
    <source>
        <dbReference type="ARBA" id="ARBA00022801"/>
    </source>
</evidence>
<dbReference type="Gene3D" id="3.40.50.1010">
    <property type="entry name" value="5'-nuclease"/>
    <property type="match status" value="1"/>
</dbReference>
<evidence type="ECO:0000259" key="9">
    <source>
        <dbReference type="Pfam" id="PF01850"/>
    </source>
</evidence>
<feature type="binding site" evidence="8">
    <location>
        <position position="94"/>
    </location>
    <ligand>
        <name>Mg(2+)</name>
        <dbReference type="ChEBI" id="CHEBI:18420"/>
    </ligand>
</feature>
<dbReference type="InterPro" id="IPR050556">
    <property type="entry name" value="Type_II_TA_system_RNase"/>
</dbReference>
<feature type="domain" description="PIN" evidence="9">
    <location>
        <begin position="2"/>
        <end position="121"/>
    </location>
</feature>
<evidence type="ECO:0000256" key="6">
    <source>
        <dbReference type="ARBA" id="ARBA00022842"/>
    </source>
</evidence>
<comment type="caution">
    <text evidence="10">The sequence shown here is derived from an EMBL/GenBank/DDBJ whole genome shotgun (WGS) entry which is preliminary data.</text>
</comment>
<dbReference type="CDD" id="cd09881">
    <property type="entry name" value="PIN_VapC4-5_FitB-like"/>
    <property type="match status" value="1"/>
</dbReference>
<dbReference type="PANTHER" id="PTHR33653:SF1">
    <property type="entry name" value="RIBONUCLEASE VAPC2"/>
    <property type="match status" value="1"/>
</dbReference>
<feature type="binding site" evidence="8">
    <location>
        <position position="5"/>
    </location>
    <ligand>
        <name>Mg(2+)</name>
        <dbReference type="ChEBI" id="CHEBI:18420"/>
    </ligand>
</feature>
<comment type="cofactor">
    <cofactor evidence="1 8">
        <name>Mg(2+)</name>
        <dbReference type="ChEBI" id="CHEBI:18420"/>
    </cofactor>
</comment>
<dbReference type="SUPFAM" id="SSF88723">
    <property type="entry name" value="PIN domain-like"/>
    <property type="match status" value="1"/>
</dbReference>
<keyword evidence="8" id="KW-0800">Toxin</keyword>
<keyword evidence="10" id="KW-0255">Endonuclease</keyword>
<dbReference type="Pfam" id="PF01850">
    <property type="entry name" value="PIN"/>
    <property type="match status" value="1"/>
</dbReference>
<dbReference type="AlphaFoldDB" id="A0A399E736"/>
<evidence type="ECO:0000256" key="1">
    <source>
        <dbReference type="ARBA" id="ARBA00001946"/>
    </source>
</evidence>
<name>A0A399E736_9DEIN</name>
<dbReference type="PANTHER" id="PTHR33653">
    <property type="entry name" value="RIBONUCLEASE VAPC2"/>
    <property type="match status" value="1"/>
</dbReference>
<dbReference type="GO" id="GO:0004519">
    <property type="term" value="F:endonuclease activity"/>
    <property type="evidence" value="ECO:0007669"/>
    <property type="project" value="UniProtKB-KW"/>
</dbReference>
<dbReference type="GO" id="GO:0016787">
    <property type="term" value="F:hydrolase activity"/>
    <property type="evidence" value="ECO:0007669"/>
    <property type="project" value="UniProtKB-KW"/>
</dbReference>
<evidence type="ECO:0000256" key="7">
    <source>
        <dbReference type="ARBA" id="ARBA00038093"/>
    </source>
</evidence>
<dbReference type="InterPro" id="IPR029060">
    <property type="entry name" value="PIN-like_dom_sf"/>
</dbReference>
<dbReference type="GO" id="GO:0090729">
    <property type="term" value="F:toxin activity"/>
    <property type="evidence" value="ECO:0007669"/>
    <property type="project" value="UniProtKB-KW"/>
</dbReference>
<comment type="similarity">
    <text evidence="7 8">Belongs to the PINc/VapC protein family.</text>
</comment>
<comment type="function">
    <text evidence="8">Toxic component of a toxin-antitoxin (TA) system. An RNase.</text>
</comment>
<keyword evidence="4 8" id="KW-0479">Metal-binding</keyword>
<protein>
    <recommendedName>
        <fullName evidence="8">Ribonuclease VapC</fullName>
        <shortName evidence="8">RNase VapC</shortName>
        <ecNumber evidence="8">3.1.-.-</ecNumber>
    </recommendedName>
    <alternativeName>
        <fullName evidence="8">Toxin VapC</fullName>
    </alternativeName>
</protein>
<evidence type="ECO:0000313" key="10">
    <source>
        <dbReference type="EMBL" id="RIH78091.1"/>
    </source>
</evidence>
<evidence type="ECO:0000313" key="11">
    <source>
        <dbReference type="Proteomes" id="UP000266089"/>
    </source>
</evidence>
<evidence type="ECO:0000256" key="4">
    <source>
        <dbReference type="ARBA" id="ARBA00022723"/>
    </source>
</evidence>
<organism evidence="10 11">
    <name type="scientific">Meiothermus taiwanensis</name>
    <dbReference type="NCBI Taxonomy" id="172827"/>
    <lineage>
        <taxon>Bacteria</taxon>
        <taxon>Thermotogati</taxon>
        <taxon>Deinococcota</taxon>
        <taxon>Deinococci</taxon>
        <taxon>Thermales</taxon>
        <taxon>Thermaceae</taxon>
        <taxon>Meiothermus</taxon>
    </lineage>
</organism>
<reference evidence="10 11" key="1">
    <citation type="submission" date="2018-08" db="EMBL/GenBank/DDBJ databases">
        <title>Meiothermus cateniformans JCM 15151 genome sequencing project.</title>
        <authorList>
            <person name="Da Costa M.S."/>
            <person name="Albuquerque L."/>
            <person name="Raposo P."/>
            <person name="Froufe H.J.C."/>
            <person name="Barroso C.S."/>
            <person name="Egas C."/>
        </authorList>
    </citation>
    <scope>NUCLEOTIDE SEQUENCE [LARGE SCALE GENOMIC DNA]</scope>
    <source>
        <strain evidence="10 11">JCM 15151</strain>
    </source>
</reference>
<dbReference type="InterPro" id="IPR022907">
    <property type="entry name" value="VapC_family"/>
</dbReference>